<dbReference type="InterPro" id="IPR021131">
    <property type="entry name" value="Ribosomal_uL15/eL18"/>
</dbReference>
<reference evidence="10" key="1">
    <citation type="submission" date="2016-10" db="EMBL/GenBank/DDBJ databases">
        <authorList>
            <person name="Varghese N."/>
        </authorList>
    </citation>
    <scope>NUCLEOTIDE SEQUENCE [LARGE SCALE GENOMIC DNA]</scope>
    <source>
        <strain evidence="10">DSM 17980</strain>
    </source>
</reference>
<dbReference type="InterPro" id="IPR030878">
    <property type="entry name" value="Ribosomal_uL15"/>
</dbReference>
<dbReference type="OrthoDB" id="9810293at2"/>
<dbReference type="GO" id="GO:0003735">
    <property type="term" value="F:structural constituent of ribosome"/>
    <property type="evidence" value="ECO:0007669"/>
    <property type="project" value="InterPro"/>
</dbReference>
<evidence type="ECO:0000256" key="5">
    <source>
        <dbReference type="ARBA" id="ARBA00023274"/>
    </source>
</evidence>
<dbReference type="SUPFAM" id="SSF52080">
    <property type="entry name" value="Ribosomal proteins L15p and L18e"/>
    <property type="match status" value="1"/>
</dbReference>
<evidence type="ECO:0000256" key="2">
    <source>
        <dbReference type="ARBA" id="ARBA00022730"/>
    </source>
</evidence>
<comment type="function">
    <text evidence="6">Binds to the 23S rRNA.</text>
</comment>
<keyword evidence="10" id="KW-1185">Reference proteome</keyword>
<evidence type="ECO:0000313" key="9">
    <source>
        <dbReference type="EMBL" id="SFU69045.1"/>
    </source>
</evidence>
<name>A0A1I7I7U0_9BACL</name>
<dbReference type="PANTHER" id="PTHR12934:SF11">
    <property type="entry name" value="LARGE RIBOSOMAL SUBUNIT PROTEIN UL15M"/>
    <property type="match status" value="1"/>
</dbReference>
<dbReference type="GO" id="GO:0022625">
    <property type="term" value="C:cytosolic large ribosomal subunit"/>
    <property type="evidence" value="ECO:0007669"/>
    <property type="project" value="TreeGrafter"/>
</dbReference>
<protein>
    <recommendedName>
        <fullName evidence="6">Large ribosomal subunit protein uL15</fullName>
    </recommendedName>
</protein>
<keyword evidence="5 6" id="KW-0687">Ribonucleoprotein</keyword>
<evidence type="ECO:0000256" key="1">
    <source>
        <dbReference type="ARBA" id="ARBA00007320"/>
    </source>
</evidence>
<dbReference type="InterPro" id="IPR036227">
    <property type="entry name" value="Ribosomal_uL15/eL18_sf"/>
</dbReference>
<dbReference type="PANTHER" id="PTHR12934">
    <property type="entry name" value="50S RIBOSOMAL PROTEIN L15"/>
    <property type="match status" value="1"/>
</dbReference>
<dbReference type="RefSeq" id="WP_074950903.1">
    <property type="nucleotide sequence ID" value="NZ_FPBV01000006.1"/>
</dbReference>
<accession>A0A1I7I7U0</accession>
<feature type="region of interest" description="Disordered" evidence="7">
    <location>
        <begin position="1"/>
        <end position="58"/>
    </location>
</feature>
<comment type="subunit">
    <text evidence="6">Part of the 50S ribosomal subunit.</text>
</comment>
<gene>
    <name evidence="6" type="primary">rplO</name>
    <name evidence="9" type="ORF">SAMN05421543_10654</name>
</gene>
<dbReference type="FunFam" id="3.100.10.10:FF:000005">
    <property type="entry name" value="50S ribosomal protein L15"/>
    <property type="match status" value="1"/>
</dbReference>
<organism evidence="9 10">
    <name type="scientific">Alicyclobacillus macrosporangiidus</name>
    <dbReference type="NCBI Taxonomy" id="392015"/>
    <lineage>
        <taxon>Bacteria</taxon>
        <taxon>Bacillati</taxon>
        <taxon>Bacillota</taxon>
        <taxon>Bacilli</taxon>
        <taxon>Bacillales</taxon>
        <taxon>Alicyclobacillaceae</taxon>
        <taxon>Alicyclobacillus</taxon>
    </lineage>
</organism>
<feature type="domain" description="Large ribosomal subunit protein uL15/eL18" evidence="8">
    <location>
        <begin position="77"/>
        <end position="145"/>
    </location>
</feature>
<proteinExistence type="inferred from homology"/>
<evidence type="ECO:0000256" key="6">
    <source>
        <dbReference type="HAMAP-Rule" id="MF_01341"/>
    </source>
</evidence>
<dbReference type="STRING" id="392015.SAMN05421543_10654"/>
<dbReference type="Gene3D" id="3.100.10.10">
    <property type="match status" value="1"/>
</dbReference>
<dbReference type="AlphaFoldDB" id="A0A1I7I7U0"/>
<dbReference type="CDD" id="cd03143">
    <property type="entry name" value="A4_beta-galactosidase_middle_domain"/>
    <property type="match status" value="1"/>
</dbReference>
<dbReference type="InterPro" id="IPR005749">
    <property type="entry name" value="Ribosomal_uL15_bac-type"/>
</dbReference>
<evidence type="ECO:0000313" key="10">
    <source>
        <dbReference type="Proteomes" id="UP000183508"/>
    </source>
</evidence>
<evidence type="ECO:0000259" key="8">
    <source>
        <dbReference type="Pfam" id="PF00828"/>
    </source>
</evidence>
<dbReference type="Proteomes" id="UP000183508">
    <property type="component" value="Unassembled WGS sequence"/>
</dbReference>
<evidence type="ECO:0000256" key="7">
    <source>
        <dbReference type="SAM" id="MobiDB-lite"/>
    </source>
</evidence>
<dbReference type="EMBL" id="FPBV01000006">
    <property type="protein sequence ID" value="SFU69045.1"/>
    <property type="molecule type" value="Genomic_DNA"/>
</dbReference>
<feature type="compositionally biased region" description="Gly residues" evidence="7">
    <location>
        <begin position="42"/>
        <end position="52"/>
    </location>
</feature>
<feature type="compositionally biased region" description="Basic and acidic residues" evidence="7">
    <location>
        <begin position="1"/>
        <end position="13"/>
    </location>
</feature>
<keyword evidence="2 6" id="KW-0699">rRNA-binding</keyword>
<keyword evidence="4 6" id="KW-0689">Ribosomal protein</keyword>
<dbReference type="GO" id="GO:0006412">
    <property type="term" value="P:translation"/>
    <property type="evidence" value="ECO:0007669"/>
    <property type="project" value="UniProtKB-UniRule"/>
</dbReference>
<dbReference type="Pfam" id="PF00828">
    <property type="entry name" value="Ribosomal_L27A"/>
    <property type="match status" value="1"/>
</dbReference>
<dbReference type="HAMAP" id="MF_01341">
    <property type="entry name" value="Ribosomal_uL15"/>
    <property type="match status" value="1"/>
</dbReference>
<dbReference type="GO" id="GO:0019843">
    <property type="term" value="F:rRNA binding"/>
    <property type="evidence" value="ECO:0007669"/>
    <property type="project" value="UniProtKB-UniRule"/>
</dbReference>
<sequence>MQIHELKSPEGARRGRKRVGRGTSSGHGKTSTRGQKGQWARSGGGVRPGFEGGQTPLFRRIPKRGFSNARFTKEYAIVNVEQLNDFPEGTVVTPELLLERRLVRELLDGVKVLGNGDLNVKLTVRAHAYSGSAKEKIEAAGGTAEVI</sequence>
<dbReference type="eggNOG" id="COG0200">
    <property type="taxonomic scope" value="Bacteria"/>
</dbReference>
<evidence type="ECO:0000256" key="3">
    <source>
        <dbReference type="ARBA" id="ARBA00022884"/>
    </source>
</evidence>
<evidence type="ECO:0000256" key="4">
    <source>
        <dbReference type="ARBA" id="ARBA00022980"/>
    </source>
</evidence>
<comment type="similarity">
    <text evidence="1 6">Belongs to the universal ribosomal protein uL15 family.</text>
</comment>
<keyword evidence="3 6" id="KW-0694">RNA-binding</keyword>
<dbReference type="NCBIfam" id="TIGR01071">
    <property type="entry name" value="rplO_bact"/>
    <property type="match status" value="1"/>
</dbReference>